<name>A0ABR1PKF7_DIAER</name>
<keyword evidence="2" id="KW-1185">Reference proteome</keyword>
<accession>A0ABR1PKF7</accession>
<organism evidence="1 2">
    <name type="scientific">Diaporthe eres</name>
    <name type="common">Phomopsis oblonga</name>
    <dbReference type="NCBI Taxonomy" id="83184"/>
    <lineage>
        <taxon>Eukaryota</taxon>
        <taxon>Fungi</taxon>
        <taxon>Dikarya</taxon>
        <taxon>Ascomycota</taxon>
        <taxon>Pezizomycotina</taxon>
        <taxon>Sordariomycetes</taxon>
        <taxon>Sordariomycetidae</taxon>
        <taxon>Diaporthales</taxon>
        <taxon>Diaporthaceae</taxon>
        <taxon>Diaporthe</taxon>
        <taxon>Diaporthe eres species complex</taxon>
    </lineage>
</organism>
<reference evidence="1 2" key="1">
    <citation type="submission" date="2024-02" db="EMBL/GenBank/DDBJ databases">
        <title>De novo assembly and annotation of 12 fungi associated with fruit tree decline syndrome in Ontario, Canada.</title>
        <authorList>
            <person name="Sulman M."/>
            <person name="Ellouze W."/>
            <person name="Ilyukhin E."/>
        </authorList>
    </citation>
    <scope>NUCLEOTIDE SEQUENCE [LARGE SCALE GENOMIC DNA]</scope>
    <source>
        <strain evidence="1 2">M169</strain>
    </source>
</reference>
<evidence type="ECO:0000313" key="2">
    <source>
        <dbReference type="Proteomes" id="UP001430848"/>
    </source>
</evidence>
<evidence type="ECO:0000313" key="1">
    <source>
        <dbReference type="EMBL" id="KAK7738860.1"/>
    </source>
</evidence>
<dbReference type="EMBL" id="JAKNSF020000005">
    <property type="protein sequence ID" value="KAK7738860.1"/>
    <property type="molecule type" value="Genomic_DNA"/>
</dbReference>
<dbReference type="Proteomes" id="UP001430848">
    <property type="component" value="Unassembled WGS sequence"/>
</dbReference>
<proteinExistence type="predicted"/>
<comment type="caution">
    <text evidence="1">The sequence shown here is derived from an EMBL/GenBank/DDBJ whole genome shotgun (WGS) entry which is preliminary data.</text>
</comment>
<sequence>MLFKSVLTSVLSRVPGASIAREEEQSPTNTPLNITALSSRGGYSVLECWQLETEAVSARSALNWIVSANTTQAELSIIQPRTTVGEAWAPAVQLTGVLNGLIRITAPYTPPGVNSTVETNVAYAMPGSISSSFLIAADLPSISTVAGHYTEFPSDEPTVLVQVPFLNNEFPAHSVLHDGACL</sequence>
<gene>
    <name evidence="1" type="ORF">SLS63_002197</name>
</gene>
<protein>
    <submittedName>
        <fullName evidence="1">Uncharacterized protein</fullName>
    </submittedName>
</protein>